<dbReference type="Gene3D" id="2.40.30.10">
    <property type="entry name" value="Translation factors"/>
    <property type="match status" value="2"/>
</dbReference>
<dbReference type="SUPFAM" id="SSF50447">
    <property type="entry name" value="Translation proteins"/>
    <property type="match status" value="1"/>
</dbReference>
<dbReference type="FunCoup" id="A0A3N4L1Y7">
    <property type="interactions" value="911"/>
</dbReference>
<evidence type="ECO:0000256" key="6">
    <source>
        <dbReference type="ARBA" id="ARBA00022553"/>
    </source>
</evidence>
<dbReference type="InterPro" id="IPR003285">
    <property type="entry name" value="Sup35"/>
</dbReference>
<evidence type="ECO:0000256" key="15">
    <source>
        <dbReference type="SAM" id="MobiDB-lite"/>
    </source>
</evidence>
<feature type="compositionally biased region" description="Polar residues" evidence="15">
    <location>
        <begin position="159"/>
        <end position="169"/>
    </location>
</feature>
<evidence type="ECO:0000313" key="18">
    <source>
        <dbReference type="Proteomes" id="UP000277580"/>
    </source>
</evidence>
<dbReference type="InterPro" id="IPR050100">
    <property type="entry name" value="TRAFAC_GTPase_members"/>
</dbReference>
<dbReference type="Pfam" id="PF22594">
    <property type="entry name" value="GTP-eEF1A_C"/>
    <property type="match status" value="1"/>
</dbReference>
<reference evidence="17 18" key="1">
    <citation type="journal article" date="2018" name="Nat. Ecol. Evol.">
        <title>Pezizomycetes genomes reveal the molecular basis of ectomycorrhizal truffle lifestyle.</title>
        <authorList>
            <person name="Murat C."/>
            <person name="Payen T."/>
            <person name="Noel B."/>
            <person name="Kuo A."/>
            <person name="Morin E."/>
            <person name="Chen J."/>
            <person name="Kohler A."/>
            <person name="Krizsan K."/>
            <person name="Balestrini R."/>
            <person name="Da Silva C."/>
            <person name="Montanini B."/>
            <person name="Hainaut M."/>
            <person name="Levati E."/>
            <person name="Barry K.W."/>
            <person name="Belfiori B."/>
            <person name="Cichocki N."/>
            <person name="Clum A."/>
            <person name="Dockter R.B."/>
            <person name="Fauchery L."/>
            <person name="Guy J."/>
            <person name="Iotti M."/>
            <person name="Le Tacon F."/>
            <person name="Lindquist E.A."/>
            <person name="Lipzen A."/>
            <person name="Malagnac F."/>
            <person name="Mello A."/>
            <person name="Molinier V."/>
            <person name="Miyauchi S."/>
            <person name="Poulain J."/>
            <person name="Riccioni C."/>
            <person name="Rubini A."/>
            <person name="Sitrit Y."/>
            <person name="Splivallo R."/>
            <person name="Traeger S."/>
            <person name="Wang M."/>
            <person name="Zifcakova L."/>
            <person name="Wipf D."/>
            <person name="Zambonelli A."/>
            <person name="Paolocci F."/>
            <person name="Nowrousian M."/>
            <person name="Ottonello S."/>
            <person name="Baldrian P."/>
            <person name="Spatafora J.W."/>
            <person name="Henrissat B."/>
            <person name="Nagy L.G."/>
            <person name="Aury J.M."/>
            <person name="Wincker P."/>
            <person name="Grigoriev I.V."/>
            <person name="Bonfante P."/>
            <person name="Martin F.M."/>
        </authorList>
    </citation>
    <scope>NUCLEOTIDE SEQUENCE [LARGE SCALE GENOMIC DNA]</scope>
    <source>
        <strain evidence="17 18">CCBAS932</strain>
    </source>
</reference>
<evidence type="ECO:0000256" key="5">
    <source>
        <dbReference type="ARBA" id="ARBA00022490"/>
    </source>
</evidence>
<dbReference type="Pfam" id="PF03144">
    <property type="entry name" value="GTP_EFTU_D2"/>
    <property type="match status" value="1"/>
</dbReference>
<dbReference type="FunFam" id="2.40.30.10:FF:000017">
    <property type="entry name" value="Eukaryotic peptide chain release factor GTP-binding subunit"/>
    <property type="match status" value="1"/>
</dbReference>
<dbReference type="CDD" id="cd01883">
    <property type="entry name" value="EF1_alpha"/>
    <property type="match status" value="1"/>
</dbReference>
<keyword evidence="8" id="KW-0547">Nucleotide-binding</keyword>
<dbReference type="FunFam" id="2.40.30.10:FF:000020">
    <property type="entry name" value="Translation elongation factor EF-1"/>
    <property type="match status" value="1"/>
</dbReference>
<gene>
    <name evidence="17" type="ORF">P167DRAFT_499383</name>
</gene>
<dbReference type="STRING" id="1392247.A0A3N4L1Y7"/>
<accession>A0A3N4L1Y7</accession>
<feature type="domain" description="Tr-type G" evidence="16">
    <location>
        <begin position="300"/>
        <end position="525"/>
    </location>
</feature>
<feature type="region of interest" description="Disordered" evidence="15">
    <location>
        <begin position="1"/>
        <end position="85"/>
    </location>
</feature>
<dbReference type="GO" id="GO:0005829">
    <property type="term" value="C:cytosol"/>
    <property type="evidence" value="ECO:0007669"/>
    <property type="project" value="GOC"/>
</dbReference>
<dbReference type="PANTHER" id="PTHR23115">
    <property type="entry name" value="TRANSLATION FACTOR"/>
    <property type="match status" value="1"/>
</dbReference>
<dbReference type="PRINTS" id="PR00315">
    <property type="entry name" value="ELONGATNFCT"/>
</dbReference>
<dbReference type="FunFam" id="3.40.50.300:FF:000503">
    <property type="entry name" value="Peptide chain release factor subunit 3"/>
    <property type="match status" value="1"/>
</dbReference>
<keyword evidence="7" id="KW-0677">Repeat</keyword>
<dbReference type="OrthoDB" id="342024at2759"/>
<dbReference type="GO" id="GO:0003747">
    <property type="term" value="F:translation release factor activity"/>
    <property type="evidence" value="ECO:0007669"/>
    <property type="project" value="InterPro"/>
</dbReference>
<dbReference type="Gene3D" id="3.40.50.300">
    <property type="entry name" value="P-loop containing nucleotide triphosphate hydrolases"/>
    <property type="match status" value="1"/>
</dbReference>
<evidence type="ECO:0000256" key="10">
    <source>
        <dbReference type="ARBA" id="ARBA00023134"/>
    </source>
</evidence>
<dbReference type="CDD" id="cd03704">
    <property type="entry name" value="eRF3_C_III"/>
    <property type="match status" value="1"/>
</dbReference>
<dbReference type="InterPro" id="IPR009001">
    <property type="entry name" value="Transl_elong_EF1A/Init_IF2_C"/>
</dbReference>
<evidence type="ECO:0000256" key="3">
    <source>
        <dbReference type="ARBA" id="ARBA00013870"/>
    </source>
</evidence>
<name>A0A3N4L1Y7_9PEZI</name>
<proteinExistence type="inferred from homology"/>
<evidence type="ECO:0000259" key="16">
    <source>
        <dbReference type="PROSITE" id="PS51722"/>
    </source>
</evidence>
<feature type="compositionally biased region" description="Low complexity" evidence="15">
    <location>
        <begin position="22"/>
        <end position="43"/>
    </location>
</feature>
<dbReference type="PRINTS" id="PR01343">
    <property type="entry name" value="YEASTERF"/>
</dbReference>
<dbReference type="InterPro" id="IPR000795">
    <property type="entry name" value="T_Tr_GTP-bd_dom"/>
</dbReference>
<dbReference type="InParanoid" id="A0A3N4L1Y7"/>
<feature type="compositionally biased region" description="Low complexity" evidence="15">
    <location>
        <begin position="215"/>
        <end position="232"/>
    </location>
</feature>
<dbReference type="InterPro" id="IPR009000">
    <property type="entry name" value="Transl_B-barrel_sf"/>
</dbReference>
<dbReference type="GO" id="GO:0003924">
    <property type="term" value="F:GTPase activity"/>
    <property type="evidence" value="ECO:0007669"/>
    <property type="project" value="InterPro"/>
</dbReference>
<evidence type="ECO:0000256" key="12">
    <source>
        <dbReference type="ARBA" id="ARBA00030210"/>
    </source>
</evidence>
<evidence type="ECO:0000256" key="13">
    <source>
        <dbReference type="ARBA" id="ARBA00030845"/>
    </source>
</evidence>
<evidence type="ECO:0000256" key="4">
    <source>
        <dbReference type="ARBA" id="ARBA00015765"/>
    </source>
</evidence>
<feature type="compositionally biased region" description="Low complexity" evidence="15">
    <location>
        <begin position="146"/>
        <end position="156"/>
    </location>
</feature>
<feature type="compositionally biased region" description="Low complexity" evidence="15">
    <location>
        <begin position="75"/>
        <end position="85"/>
    </location>
</feature>
<comment type="subcellular location">
    <subcellularLocation>
        <location evidence="1">Cytoplasm</location>
    </subcellularLocation>
</comment>
<evidence type="ECO:0000256" key="14">
    <source>
        <dbReference type="ARBA" id="ARBA00031881"/>
    </source>
</evidence>
<protein>
    <recommendedName>
        <fullName evidence="3">Elongation factor 1-alpha</fullName>
    </recommendedName>
    <alternativeName>
        <fullName evidence="14">ERF-3</fullName>
    </alternativeName>
    <alternativeName>
        <fullName evidence="13">ERF2</fullName>
    </alternativeName>
    <alternativeName>
        <fullName evidence="4">Eukaryotic peptide chain release factor GTP-binding subunit</fullName>
    </alternativeName>
    <alternativeName>
        <fullName evidence="11">Polypeptide release factor 3</fullName>
    </alternativeName>
    <alternativeName>
        <fullName evidence="12">Translation release factor 3</fullName>
    </alternativeName>
</protein>
<feature type="compositionally biased region" description="Basic and acidic residues" evidence="15">
    <location>
        <begin position="273"/>
        <end position="284"/>
    </location>
</feature>
<evidence type="ECO:0000256" key="1">
    <source>
        <dbReference type="ARBA" id="ARBA00004496"/>
    </source>
</evidence>
<evidence type="ECO:0000256" key="2">
    <source>
        <dbReference type="ARBA" id="ARBA00007249"/>
    </source>
</evidence>
<dbReference type="SUPFAM" id="SSF50465">
    <property type="entry name" value="EF-Tu/eEF-1alpha/eIF2-gamma C-terminal domain"/>
    <property type="match status" value="1"/>
</dbReference>
<evidence type="ECO:0000256" key="8">
    <source>
        <dbReference type="ARBA" id="ARBA00022741"/>
    </source>
</evidence>
<evidence type="ECO:0000313" key="17">
    <source>
        <dbReference type="EMBL" id="RPB16824.1"/>
    </source>
</evidence>
<dbReference type="GO" id="GO:0000288">
    <property type="term" value="P:nuclear-transcribed mRNA catabolic process, deadenylation-dependent decay"/>
    <property type="evidence" value="ECO:0007669"/>
    <property type="project" value="InterPro"/>
</dbReference>
<evidence type="ECO:0000256" key="7">
    <source>
        <dbReference type="ARBA" id="ARBA00022737"/>
    </source>
</evidence>
<dbReference type="EMBL" id="ML119107">
    <property type="protein sequence ID" value="RPB16824.1"/>
    <property type="molecule type" value="Genomic_DNA"/>
</dbReference>
<keyword evidence="10" id="KW-0342">GTP-binding</keyword>
<dbReference type="SUPFAM" id="SSF52540">
    <property type="entry name" value="P-loop containing nucleoside triphosphate hydrolases"/>
    <property type="match status" value="1"/>
</dbReference>
<dbReference type="GO" id="GO:0002184">
    <property type="term" value="P:cytoplasmic translational termination"/>
    <property type="evidence" value="ECO:0007669"/>
    <property type="project" value="UniProtKB-ARBA"/>
</dbReference>
<dbReference type="Proteomes" id="UP000277580">
    <property type="component" value="Unassembled WGS sequence"/>
</dbReference>
<keyword evidence="9" id="KW-0648">Protein biosynthesis</keyword>
<feature type="region of interest" description="Disordered" evidence="15">
    <location>
        <begin position="215"/>
        <end position="288"/>
    </location>
</feature>
<dbReference type="InterPro" id="IPR027417">
    <property type="entry name" value="P-loop_NTPase"/>
</dbReference>
<dbReference type="Pfam" id="PF00009">
    <property type="entry name" value="GTP_EFTU"/>
    <property type="match status" value="1"/>
</dbReference>
<sequence length="730" mass="79412">MSGNTPNSWEDAAGDDNDLARQTQEQLNIQQQQQQRQQQPQQQFRPSYNAPSFSPGAATFTPGAASFIPGGAYGGQQQPYGYSQQNQQYSQYGQYGAQQGYDQYAQYGAYNTGYGQQQAAYGQQPGQFYNQQPQQQQQAYRPPHIQRQQQQQQVPQIARNPNSGASTPGTSTPVPTAPKSAATPAAAAAPTAPKVLKIGGGEPLGAKVLTIGGAATPPAAKKDAPVASTKEAPATKEPEAKAAPSKSTTTTPAAAPKSSATVTAAAAEAEAAAQKREADAVAKEQEEEVDEMTLEELYGKEHVNLIFIGHVDAGKSSLGGAILYATGMVDERTMDKYKRDAKEQGRESWYLSWALDLTKEERSKGKTVEVGRAYFETEKRRYTILDAPGHKTFVPSMIGGASQADVGILVISARKGEYETGFEKGGQTREHAVLAKTQGVNKLIVVVNKMDDPTVEWSKDRFTECTTKLTQFLKGTGYNPKTDLFFMPLSALTGAGLNTRVPKELCPWYDGPSLLEYLDNMKTLERKLKAPFMMPISSKYKDMGTVIEGKVESGFVRKGGNLLMMPGRTPIEVIAIYSETEEEINHAQCGDQVRIRVKGVEEEDVTTGFVLTSAKKPIHCVTAFEAQIHILDLKNILTAGFGCVMHVHTTIQEVVFTQLLHKLEKGTGRKSKKPPAFASKGQAIIARLEAASGDSFAIETYEDYQQLGRFTLREQGQTIAIGKVTKLILE</sequence>
<feature type="compositionally biased region" description="Low complexity" evidence="15">
    <location>
        <begin position="119"/>
        <end position="138"/>
    </location>
</feature>
<feature type="compositionally biased region" description="Low complexity" evidence="15">
    <location>
        <begin position="241"/>
        <end position="272"/>
    </location>
</feature>
<evidence type="ECO:0000256" key="11">
    <source>
        <dbReference type="ARBA" id="ARBA00029585"/>
    </source>
</evidence>
<dbReference type="AlphaFoldDB" id="A0A3N4L1Y7"/>
<keyword evidence="6" id="KW-0597">Phosphoprotein</keyword>
<keyword evidence="18" id="KW-1185">Reference proteome</keyword>
<dbReference type="InterPro" id="IPR004161">
    <property type="entry name" value="EFTu-like_2"/>
</dbReference>
<dbReference type="InterPro" id="IPR054696">
    <property type="entry name" value="GTP-eEF1A_C"/>
</dbReference>
<comment type="similarity">
    <text evidence="2">Belongs to the TRAFAC class translation factor GTPase superfamily. Classic translation factor GTPase family. EF-Tu/EF-1A subfamily.</text>
</comment>
<dbReference type="PROSITE" id="PS51722">
    <property type="entry name" value="G_TR_2"/>
    <property type="match status" value="1"/>
</dbReference>
<dbReference type="GO" id="GO:0005525">
    <property type="term" value="F:GTP binding"/>
    <property type="evidence" value="ECO:0007669"/>
    <property type="project" value="UniProtKB-KW"/>
</dbReference>
<evidence type="ECO:0000256" key="9">
    <source>
        <dbReference type="ARBA" id="ARBA00022917"/>
    </source>
</evidence>
<keyword evidence="5" id="KW-0963">Cytoplasm</keyword>
<dbReference type="CDD" id="cd04089">
    <property type="entry name" value="eRF3_II"/>
    <property type="match status" value="1"/>
</dbReference>
<dbReference type="GO" id="GO:0018444">
    <property type="term" value="C:translation release factor complex"/>
    <property type="evidence" value="ECO:0007669"/>
    <property type="project" value="UniProtKB-ARBA"/>
</dbReference>
<feature type="region of interest" description="Disordered" evidence="15">
    <location>
        <begin position="119"/>
        <end position="203"/>
    </location>
</feature>
<feature type="compositionally biased region" description="Low complexity" evidence="15">
    <location>
        <begin position="170"/>
        <end position="195"/>
    </location>
</feature>
<organism evidence="17 18">
    <name type="scientific">Morchella conica CCBAS932</name>
    <dbReference type="NCBI Taxonomy" id="1392247"/>
    <lineage>
        <taxon>Eukaryota</taxon>
        <taxon>Fungi</taxon>
        <taxon>Dikarya</taxon>
        <taxon>Ascomycota</taxon>
        <taxon>Pezizomycotina</taxon>
        <taxon>Pezizomycetes</taxon>
        <taxon>Pezizales</taxon>
        <taxon>Morchellaceae</taxon>
        <taxon>Morchella</taxon>
    </lineage>
</organism>